<evidence type="ECO:0000313" key="1">
    <source>
        <dbReference type="EMBL" id="CDF40771.1"/>
    </source>
</evidence>
<dbReference type="Gramene" id="CDF40771">
    <property type="protein sequence ID" value="CDF40771"/>
    <property type="gene ID" value="CHC_T00007421001"/>
</dbReference>
<sequence>MKIKAFRPLLPSSNDVAASLVCPPYDVVSLPEARAILDANPSSFISVVRPDASLPDDAAAAETYTAAHAALASLQRSSSLVRASEPRLYVYEQTLHGRSQRGLVSLAAVSDYDAGVIKRHERTRAKKEEDRTRLTDHLSANVGPVFLAYPDVVDVDKIVNHAVMEDTLFDVPPGDDGVLHKVWVLSESHSHQLVDLFASDVPVSYIADGHHRAASAARVGRERKASIGEAWTGEEEFNCFLTVLFPASQLNILAYNRIVRPPPTFKPSEFIQQLSEIGELTRMAKSPSEVPENPGSVYVFLEDDWHSFTLPPPKEKCGVADALDASLLQRNVLGPLLGIEDPRKSDRIDFVGGIRGVPYLEDRVRKGDGTVAFALHPVTVKQLFQVSDHGEVMPPKSTWFEPKLRSGFFIHTF</sequence>
<reference evidence="2" key="1">
    <citation type="journal article" date="2013" name="Proc. Natl. Acad. Sci. U.S.A.">
        <title>Genome structure and metabolic features in the red seaweed Chondrus crispus shed light on evolution of the Archaeplastida.</title>
        <authorList>
            <person name="Collen J."/>
            <person name="Porcel B."/>
            <person name="Carre W."/>
            <person name="Ball S.G."/>
            <person name="Chaparro C."/>
            <person name="Tonon T."/>
            <person name="Barbeyron T."/>
            <person name="Michel G."/>
            <person name="Noel B."/>
            <person name="Valentin K."/>
            <person name="Elias M."/>
            <person name="Artiguenave F."/>
            <person name="Arun A."/>
            <person name="Aury J.M."/>
            <person name="Barbosa-Neto J.F."/>
            <person name="Bothwell J.H."/>
            <person name="Bouget F.Y."/>
            <person name="Brillet L."/>
            <person name="Cabello-Hurtado F."/>
            <person name="Capella-Gutierrez S."/>
            <person name="Charrier B."/>
            <person name="Cladiere L."/>
            <person name="Cock J.M."/>
            <person name="Coelho S.M."/>
            <person name="Colleoni C."/>
            <person name="Czjzek M."/>
            <person name="Da Silva C."/>
            <person name="Delage L."/>
            <person name="Denoeud F."/>
            <person name="Deschamps P."/>
            <person name="Dittami S.M."/>
            <person name="Gabaldon T."/>
            <person name="Gachon C.M."/>
            <person name="Groisillier A."/>
            <person name="Herve C."/>
            <person name="Jabbari K."/>
            <person name="Katinka M."/>
            <person name="Kloareg B."/>
            <person name="Kowalczyk N."/>
            <person name="Labadie K."/>
            <person name="Leblanc C."/>
            <person name="Lopez P.J."/>
            <person name="McLachlan D.H."/>
            <person name="Meslet-Cladiere L."/>
            <person name="Moustafa A."/>
            <person name="Nehr Z."/>
            <person name="Nyvall Collen P."/>
            <person name="Panaud O."/>
            <person name="Partensky F."/>
            <person name="Poulain J."/>
            <person name="Rensing S.A."/>
            <person name="Rousvoal S."/>
            <person name="Samson G."/>
            <person name="Symeonidi A."/>
            <person name="Weissenbach J."/>
            <person name="Zambounis A."/>
            <person name="Wincker P."/>
            <person name="Boyen C."/>
        </authorList>
    </citation>
    <scope>NUCLEOTIDE SEQUENCE [LARGE SCALE GENOMIC DNA]</scope>
    <source>
        <strain evidence="2">cv. Stackhouse</strain>
    </source>
</reference>
<dbReference type="PANTHER" id="PTHR36454:SF1">
    <property type="entry name" value="DUF1015 DOMAIN-CONTAINING PROTEIN"/>
    <property type="match status" value="1"/>
</dbReference>
<accession>R7QTD4</accession>
<dbReference type="EMBL" id="HG002242">
    <property type="protein sequence ID" value="CDF40771.1"/>
    <property type="molecule type" value="Genomic_DNA"/>
</dbReference>
<evidence type="ECO:0008006" key="3">
    <source>
        <dbReference type="Google" id="ProtNLM"/>
    </source>
</evidence>
<dbReference type="PANTHER" id="PTHR36454">
    <property type="entry name" value="LMO2823 PROTEIN"/>
    <property type="match status" value="1"/>
</dbReference>
<organism evidence="1 2">
    <name type="scientific">Chondrus crispus</name>
    <name type="common">Carrageen Irish moss</name>
    <name type="synonym">Polymorpha crispa</name>
    <dbReference type="NCBI Taxonomy" id="2769"/>
    <lineage>
        <taxon>Eukaryota</taxon>
        <taxon>Rhodophyta</taxon>
        <taxon>Florideophyceae</taxon>
        <taxon>Rhodymeniophycidae</taxon>
        <taxon>Gigartinales</taxon>
        <taxon>Gigartinaceae</taxon>
        <taxon>Chondrus</taxon>
    </lineage>
</organism>
<name>R7QTD4_CHOCR</name>
<keyword evidence="2" id="KW-1185">Reference proteome</keyword>
<dbReference type="GeneID" id="17318776"/>
<dbReference type="OMA" id="EPVFFAY"/>
<dbReference type="Proteomes" id="UP000012073">
    <property type="component" value="Unassembled WGS sequence"/>
</dbReference>
<dbReference type="Pfam" id="PF06245">
    <property type="entry name" value="DUF1015"/>
    <property type="match status" value="1"/>
</dbReference>
<dbReference type="InterPro" id="IPR008323">
    <property type="entry name" value="UCP033563"/>
</dbReference>
<dbReference type="KEGG" id="ccp:CHC_T00007421001"/>
<dbReference type="PIRSF" id="PIRSF033563">
    <property type="entry name" value="UCP033563"/>
    <property type="match status" value="1"/>
</dbReference>
<dbReference type="OrthoDB" id="5004at2759"/>
<evidence type="ECO:0000313" key="2">
    <source>
        <dbReference type="Proteomes" id="UP000012073"/>
    </source>
</evidence>
<proteinExistence type="predicted"/>
<dbReference type="RefSeq" id="XP_005711065.1">
    <property type="nucleotide sequence ID" value="XM_005711008.1"/>
</dbReference>
<dbReference type="AlphaFoldDB" id="R7QTD4"/>
<protein>
    <recommendedName>
        <fullName evidence="3">DUF1015 domain-containing protein</fullName>
    </recommendedName>
</protein>
<gene>
    <name evidence="1" type="ORF">CHC_T00007421001</name>
</gene>